<dbReference type="EMBL" id="JAIWQS010000011">
    <property type="protein sequence ID" value="KAJ8751651.1"/>
    <property type="molecule type" value="Genomic_DNA"/>
</dbReference>
<evidence type="ECO:0000256" key="2">
    <source>
        <dbReference type="ARBA" id="ARBA00008767"/>
    </source>
</evidence>
<dbReference type="InterPro" id="IPR009072">
    <property type="entry name" value="Histone-fold"/>
</dbReference>
<dbReference type="SMART" id="SM00576">
    <property type="entry name" value="BTP"/>
    <property type="match status" value="1"/>
</dbReference>
<sequence length="375" mass="40793">MSHGGGENGPIHQNLHLSKRKSSEFPHAIAEIAVAQICESAGFQAFQQSALDTLSDVTLHYIHSLGKTAHFFANLSGRTEVNAFDVIQGLEELGSSQGFAAASDIDHCLASSGTIKEIVQFVGVAEVIPFAYSLPSFPAVRERKLAASFLQIGKEPPGDHIPPWLPAFPDQQTYLQLPTGNEEASDMVQKIELSKQHGKTGRFVLNLQQHYNCNGSEGSSSVAVVTSVKAKEVGESNPFLAAPLQSGDKEVSHMTLPSKFANDTAVRNLTEENVFVDNPVSVMGTFAPAIEAIKGRFSDSEEKKNALPNQRTTVQFKLGIGRRPVTTALDLKAPKKGMEKVWLCSADENEKDDKKKRAEKILKQSMENPEELAQL</sequence>
<evidence type="ECO:0000256" key="4">
    <source>
        <dbReference type="ARBA" id="ARBA00023015"/>
    </source>
</evidence>
<dbReference type="SUPFAM" id="SSF47113">
    <property type="entry name" value="Histone-fold"/>
    <property type="match status" value="1"/>
</dbReference>
<evidence type="ECO:0000313" key="9">
    <source>
        <dbReference type="Proteomes" id="UP001159364"/>
    </source>
</evidence>
<keyword evidence="6" id="KW-0539">Nucleus</keyword>
<dbReference type="InterPro" id="IPR006565">
    <property type="entry name" value="BTP"/>
</dbReference>
<name>A0AAV8SI19_9ROSI</name>
<dbReference type="Proteomes" id="UP001159364">
    <property type="component" value="Linkage Group LG11"/>
</dbReference>
<dbReference type="AlphaFoldDB" id="A0AAV8SI19"/>
<dbReference type="Gene3D" id="1.10.20.10">
    <property type="entry name" value="Histone, subunit A"/>
    <property type="match status" value="1"/>
</dbReference>
<accession>A0AAV8SI19</accession>
<dbReference type="GO" id="GO:0005669">
    <property type="term" value="C:transcription factor TFIID complex"/>
    <property type="evidence" value="ECO:0007669"/>
    <property type="project" value="InterPro"/>
</dbReference>
<comment type="caution">
    <text evidence="8">The sequence shown here is derived from an EMBL/GenBank/DDBJ whole genome shotgun (WGS) entry which is preliminary data.</text>
</comment>
<dbReference type="CDD" id="cd08049">
    <property type="entry name" value="TAF8"/>
    <property type="match status" value="1"/>
</dbReference>
<organism evidence="8 9">
    <name type="scientific">Erythroxylum novogranatense</name>
    <dbReference type="NCBI Taxonomy" id="1862640"/>
    <lineage>
        <taxon>Eukaryota</taxon>
        <taxon>Viridiplantae</taxon>
        <taxon>Streptophyta</taxon>
        <taxon>Embryophyta</taxon>
        <taxon>Tracheophyta</taxon>
        <taxon>Spermatophyta</taxon>
        <taxon>Magnoliopsida</taxon>
        <taxon>eudicotyledons</taxon>
        <taxon>Gunneridae</taxon>
        <taxon>Pentapetalae</taxon>
        <taxon>rosids</taxon>
        <taxon>fabids</taxon>
        <taxon>Malpighiales</taxon>
        <taxon>Erythroxylaceae</taxon>
        <taxon>Erythroxylum</taxon>
    </lineage>
</organism>
<proteinExistence type="inferred from homology"/>
<comment type="subcellular location">
    <subcellularLocation>
        <location evidence="1">Nucleus</location>
    </subcellularLocation>
</comment>
<gene>
    <name evidence="8" type="ORF">K2173_025810</name>
</gene>
<reference evidence="8 9" key="1">
    <citation type="submission" date="2021-09" db="EMBL/GenBank/DDBJ databases">
        <title>Genomic insights and catalytic innovation underlie evolution of tropane alkaloids biosynthesis.</title>
        <authorList>
            <person name="Wang Y.-J."/>
            <person name="Tian T."/>
            <person name="Huang J.-P."/>
            <person name="Huang S.-X."/>
        </authorList>
    </citation>
    <scope>NUCLEOTIDE SEQUENCE [LARGE SCALE GENOMIC DNA]</scope>
    <source>
        <strain evidence="8">KIB-2018</strain>
        <tissue evidence="8">Leaf</tissue>
    </source>
</reference>
<dbReference type="InterPro" id="IPR037818">
    <property type="entry name" value="TAF8"/>
</dbReference>
<keyword evidence="4" id="KW-0805">Transcription regulation</keyword>
<evidence type="ECO:0000259" key="7">
    <source>
        <dbReference type="SMART" id="SM00576"/>
    </source>
</evidence>
<dbReference type="InterPro" id="IPR019473">
    <property type="entry name" value="TFIID_su8_C"/>
</dbReference>
<comment type="similarity">
    <text evidence="2">Belongs to the TAF8 family.</text>
</comment>
<feature type="domain" description="Bromodomain associated" evidence="7">
    <location>
        <begin position="23"/>
        <end position="99"/>
    </location>
</feature>
<evidence type="ECO:0000256" key="3">
    <source>
        <dbReference type="ARBA" id="ARBA00017307"/>
    </source>
</evidence>
<evidence type="ECO:0000313" key="8">
    <source>
        <dbReference type="EMBL" id="KAJ8751651.1"/>
    </source>
</evidence>
<evidence type="ECO:0000256" key="5">
    <source>
        <dbReference type="ARBA" id="ARBA00023163"/>
    </source>
</evidence>
<keyword evidence="5" id="KW-0804">Transcription</keyword>
<dbReference type="Pfam" id="PF10406">
    <property type="entry name" value="TAF8_C"/>
    <property type="match status" value="1"/>
</dbReference>
<dbReference type="CDD" id="cd00076">
    <property type="entry name" value="HFD_SF"/>
    <property type="match status" value="1"/>
</dbReference>
<evidence type="ECO:0000256" key="1">
    <source>
        <dbReference type="ARBA" id="ARBA00004123"/>
    </source>
</evidence>
<dbReference type="PANTHER" id="PTHR46338:SF19">
    <property type="entry name" value="TRANSCRIPTION INITIATION FACTOR TFIID SUBUNIT 8"/>
    <property type="match status" value="1"/>
</dbReference>
<dbReference type="Pfam" id="PF07524">
    <property type="entry name" value="Bromo_TP"/>
    <property type="match status" value="1"/>
</dbReference>
<dbReference type="PANTHER" id="PTHR46338">
    <property type="entry name" value="TRANSCRIPTION INITIATION FACTOR TFIID SUBUNIT 8"/>
    <property type="match status" value="1"/>
</dbReference>
<evidence type="ECO:0000256" key="6">
    <source>
        <dbReference type="ARBA" id="ARBA00023242"/>
    </source>
</evidence>
<protein>
    <recommendedName>
        <fullName evidence="3">Transcription initiation factor TFIID subunit 8</fullName>
    </recommendedName>
</protein>
<dbReference type="GO" id="GO:0046982">
    <property type="term" value="F:protein heterodimerization activity"/>
    <property type="evidence" value="ECO:0007669"/>
    <property type="project" value="InterPro"/>
</dbReference>
<keyword evidence="9" id="KW-1185">Reference proteome</keyword>